<dbReference type="Gramene" id="Pp3c18_2769V3.1">
    <property type="protein sequence ID" value="Pp3c18_2769V3.1"/>
    <property type="gene ID" value="Pp3c18_2769"/>
</dbReference>
<keyword evidence="1" id="KW-0812">Transmembrane</keyword>
<accession>A0A2K1IZS3</accession>
<evidence type="ECO:0000313" key="2">
    <source>
        <dbReference type="EMBL" id="PNR34766.1"/>
    </source>
</evidence>
<evidence type="ECO:0000313" key="3">
    <source>
        <dbReference type="EnsemblPlants" id="Pp3c18_2769V3.1"/>
    </source>
</evidence>
<reference evidence="3" key="3">
    <citation type="submission" date="2020-12" db="UniProtKB">
        <authorList>
            <consortium name="EnsemblPlants"/>
        </authorList>
    </citation>
    <scope>IDENTIFICATION</scope>
</reference>
<reference evidence="2 4" key="1">
    <citation type="journal article" date="2008" name="Science">
        <title>The Physcomitrella genome reveals evolutionary insights into the conquest of land by plants.</title>
        <authorList>
            <person name="Rensing S."/>
            <person name="Lang D."/>
            <person name="Zimmer A."/>
            <person name="Terry A."/>
            <person name="Salamov A."/>
            <person name="Shapiro H."/>
            <person name="Nishiyama T."/>
            <person name="Perroud P.-F."/>
            <person name="Lindquist E."/>
            <person name="Kamisugi Y."/>
            <person name="Tanahashi T."/>
            <person name="Sakakibara K."/>
            <person name="Fujita T."/>
            <person name="Oishi K."/>
            <person name="Shin-I T."/>
            <person name="Kuroki Y."/>
            <person name="Toyoda A."/>
            <person name="Suzuki Y."/>
            <person name="Hashimoto A."/>
            <person name="Yamaguchi K."/>
            <person name="Sugano A."/>
            <person name="Kohara Y."/>
            <person name="Fujiyama A."/>
            <person name="Anterola A."/>
            <person name="Aoki S."/>
            <person name="Ashton N."/>
            <person name="Barbazuk W.B."/>
            <person name="Barker E."/>
            <person name="Bennetzen J."/>
            <person name="Bezanilla M."/>
            <person name="Blankenship R."/>
            <person name="Cho S.H."/>
            <person name="Dutcher S."/>
            <person name="Estelle M."/>
            <person name="Fawcett J.A."/>
            <person name="Gundlach H."/>
            <person name="Hanada K."/>
            <person name="Heyl A."/>
            <person name="Hicks K.A."/>
            <person name="Hugh J."/>
            <person name="Lohr M."/>
            <person name="Mayer K."/>
            <person name="Melkozernov A."/>
            <person name="Murata T."/>
            <person name="Nelson D."/>
            <person name="Pils B."/>
            <person name="Prigge M."/>
            <person name="Reiss B."/>
            <person name="Renner T."/>
            <person name="Rombauts S."/>
            <person name="Rushton P."/>
            <person name="Sanderfoot A."/>
            <person name="Schween G."/>
            <person name="Shiu S.-H."/>
            <person name="Stueber K."/>
            <person name="Theodoulou F.L."/>
            <person name="Tu H."/>
            <person name="Van de Peer Y."/>
            <person name="Verrier P.J."/>
            <person name="Waters E."/>
            <person name="Wood A."/>
            <person name="Yang L."/>
            <person name="Cove D."/>
            <person name="Cuming A."/>
            <person name="Hasebe M."/>
            <person name="Lucas S."/>
            <person name="Mishler D.B."/>
            <person name="Reski R."/>
            <person name="Grigoriev I."/>
            <person name="Quatrano R.S."/>
            <person name="Boore J.L."/>
        </authorList>
    </citation>
    <scope>NUCLEOTIDE SEQUENCE [LARGE SCALE GENOMIC DNA]</scope>
    <source>
        <strain evidence="3 4">cv. Gransden 2004</strain>
    </source>
</reference>
<dbReference type="EMBL" id="ABEU02000018">
    <property type="protein sequence ID" value="PNR34766.1"/>
    <property type="molecule type" value="Genomic_DNA"/>
</dbReference>
<gene>
    <name evidence="2" type="ORF">PHYPA_022664</name>
</gene>
<dbReference type="Proteomes" id="UP000006727">
    <property type="component" value="Chromosome 18"/>
</dbReference>
<proteinExistence type="predicted"/>
<keyword evidence="1" id="KW-1133">Transmembrane helix</keyword>
<keyword evidence="1" id="KW-0472">Membrane</keyword>
<reference evidence="2 4" key="2">
    <citation type="journal article" date="2018" name="Plant J.">
        <title>The Physcomitrella patens chromosome-scale assembly reveals moss genome structure and evolution.</title>
        <authorList>
            <person name="Lang D."/>
            <person name="Ullrich K.K."/>
            <person name="Murat F."/>
            <person name="Fuchs J."/>
            <person name="Jenkins J."/>
            <person name="Haas F.B."/>
            <person name="Piednoel M."/>
            <person name="Gundlach H."/>
            <person name="Van Bel M."/>
            <person name="Meyberg R."/>
            <person name="Vives C."/>
            <person name="Morata J."/>
            <person name="Symeonidi A."/>
            <person name="Hiss M."/>
            <person name="Muchero W."/>
            <person name="Kamisugi Y."/>
            <person name="Saleh O."/>
            <person name="Blanc G."/>
            <person name="Decker E.L."/>
            <person name="van Gessel N."/>
            <person name="Grimwood J."/>
            <person name="Hayes R.D."/>
            <person name="Graham S.W."/>
            <person name="Gunter L.E."/>
            <person name="McDaniel S.F."/>
            <person name="Hoernstein S.N.W."/>
            <person name="Larsson A."/>
            <person name="Li F.W."/>
            <person name="Perroud P.F."/>
            <person name="Phillips J."/>
            <person name="Ranjan P."/>
            <person name="Rokshar D.S."/>
            <person name="Rothfels C.J."/>
            <person name="Schneider L."/>
            <person name="Shu S."/>
            <person name="Stevenson D.W."/>
            <person name="Thummler F."/>
            <person name="Tillich M."/>
            <person name="Villarreal Aguilar J.C."/>
            <person name="Widiez T."/>
            <person name="Wong G.K."/>
            <person name="Wymore A."/>
            <person name="Zhang Y."/>
            <person name="Zimmer A.D."/>
            <person name="Quatrano R.S."/>
            <person name="Mayer K.F.X."/>
            <person name="Goodstein D."/>
            <person name="Casacuberta J.M."/>
            <person name="Vandepoele K."/>
            <person name="Reski R."/>
            <person name="Cuming A.C."/>
            <person name="Tuskan G.A."/>
            <person name="Maumus F."/>
            <person name="Salse J."/>
            <person name="Schmutz J."/>
            <person name="Rensing S.A."/>
        </authorList>
    </citation>
    <scope>NUCLEOTIDE SEQUENCE [LARGE SCALE GENOMIC DNA]</scope>
    <source>
        <strain evidence="3 4">cv. Gransden 2004</strain>
    </source>
</reference>
<evidence type="ECO:0000256" key="1">
    <source>
        <dbReference type="SAM" id="Phobius"/>
    </source>
</evidence>
<feature type="transmembrane region" description="Helical" evidence="1">
    <location>
        <begin position="90"/>
        <end position="108"/>
    </location>
</feature>
<evidence type="ECO:0000313" key="4">
    <source>
        <dbReference type="Proteomes" id="UP000006727"/>
    </source>
</evidence>
<keyword evidence="4" id="KW-1185">Reference proteome</keyword>
<dbReference type="EnsemblPlants" id="Pp3c18_2769V3.1">
    <property type="protein sequence ID" value="Pp3c18_2769V3.1"/>
    <property type="gene ID" value="Pp3c18_2769"/>
</dbReference>
<dbReference type="AlphaFoldDB" id="A0A2K1IZS3"/>
<protein>
    <submittedName>
        <fullName evidence="2 3">Uncharacterized protein</fullName>
    </submittedName>
</protein>
<sequence length="172" mass="19336">MDERTYQLSSKRIKTKGSGPPWIPSRFCFFFLCFVGTPTSVERLLARGPVNSCQLVSFLSMHTFGGVVVGGQAVDVEVILSGYVVHSGDIITTWIVFYLLFCFGLPSIPSSTALNLRWYCCWELILLSWKPPKFFIPSVIVTTATLAAWRSTSLGFARCLMHGVATGWWRYY</sequence>
<dbReference type="InParanoid" id="A0A2K1IZS3"/>
<organism evidence="2">
    <name type="scientific">Physcomitrium patens</name>
    <name type="common">Spreading-leaved earth moss</name>
    <name type="synonym">Physcomitrella patens</name>
    <dbReference type="NCBI Taxonomy" id="3218"/>
    <lineage>
        <taxon>Eukaryota</taxon>
        <taxon>Viridiplantae</taxon>
        <taxon>Streptophyta</taxon>
        <taxon>Embryophyta</taxon>
        <taxon>Bryophyta</taxon>
        <taxon>Bryophytina</taxon>
        <taxon>Bryopsida</taxon>
        <taxon>Funariidae</taxon>
        <taxon>Funariales</taxon>
        <taxon>Funariaceae</taxon>
        <taxon>Physcomitrium</taxon>
    </lineage>
</organism>
<name>A0A2K1IZS3_PHYPA</name>